<feature type="transmembrane region" description="Helical" evidence="1">
    <location>
        <begin position="48"/>
        <end position="65"/>
    </location>
</feature>
<gene>
    <name evidence="2" type="ORF">ACFSBW_01165</name>
</gene>
<keyword evidence="1" id="KW-0472">Membrane</keyword>
<evidence type="ECO:0000313" key="2">
    <source>
        <dbReference type="EMBL" id="MFD1640484.1"/>
    </source>
</evidence>
<proteinExistence type="predicted"/>
<reference evidence="2 3" key="1">
    <citation type="journal article" date="2019" name="Int. J. Syst. Evol. Microbiol.">
        <title>The Global Catalogue of Microorganisms (GCM) 10K type strain sequencing project: providing services to taxonomists for standard genome sequencing and annotation.</title>
        <authorList>
            <consortium name="The Broad Institute Genomics Platform"/>
            <consortium name="The Broad Institute Genome Sequencing Center for Infectious Disease"/>
            <person name="Wu L."/>
            <person name="Ma J."/>
        </authorList>
    </citation>
    <scope>NUCLEOTIDE SEQUENCE [LARGE SCALE GENOMIC DNA]</scope>
    <source>
        <strain evidence="2 3">CGMCC 1.10593</strain>
    </source>
</reference>
<evidence type="ECO:0000256" key="1">
    <source>
        <dbReference type="SAM" id="Phobius"/>
    </source>
</evidence>
<keyword evidence="1" id="KW-0812">Transmembrane</keyword>
<comment type="caution">
    <text evidence="2">The sequence shown here is derived from an EMBL/GenBank/DDBJ whole genome shotgun (WGS) entry which is preliminary data.</text>
</comment>
<dbReference type="Proteomes" id="UP001597052">
    <property type="component" value="Unassembled WGS sequence"/>
</dbReference>
<protein>
    <recommendedName>
        <fullName evidence="4">Phage shock protein C (PspC) family protein</fullName>
    </recommendedName>
</protein>
<evidence type="ECO:0008006" key="4">
    <source>
        <dbReference type="Google" id="ProtNLM"/>
    </source>
</evidence>
<keyword evidence="1" id="KW-1133">Transmembrane helix</keyword>
<name>A0ABD6D5C4_9EURY</name>
<dbReference type="EMBL" id="JBHUDM010000001">
    <property type="protein sequence ID" value="MFD1640484.1"/>
    <property type="molecule type" value="Genomic_DNA"/>
</dbReference>
<accession>A0ABD6D5C4</accession>
<evidence type="ECO:0000313" key="3">
    <source>
        <dbReference type="Proteomes" id="UP001597052"/>
    </source>
</evidence>
<keyword evidence="3" id="KW-1185">Reference proteome</keyword>
<dbReference type="RefSeq" id="WP_256397488.1">
    <property type="nucleotide sequence ID" value="NZ_JANHDJ010000007.1"/>
</dbReference>
<organism evidence="2 3">
    <name type="scientific">Halohasta litorea</name>
    <dbReference type="NCBI Taxonomy" id="869891"/>
    <lineage>
        <taxon>Archaea</taxon>
        <taxon>Methanobacteriati</taxon>
        <taxon>Methanobacteriota</taxon>
        <taxon>Stenosarchaea group</taxon>
        <taxon>Halobacteria</taxon>
        <taxon>Halobacteriales</taxon>
        <taxon>Haloferacaceae</taxon>
        <taxon>Halohasta</taxon>
    </lineage>
</organism>
<dbReference type="AlphaFoldDB" id="A0ABD6D5C4"/>
<sequence>MADSTDRRQIDRALAAKDATGVSGNLSGLKCIGLGIQFTLVGGFVPDLLFLVFVGTALCLLGLLIP</sequence>